<dbReference type="PANTHER" id="PTHR30348:SF4">
    <property type="entry name" value="DUF72 DOMAIN-CONTAINING PROTEIN"/>
    <property type="match status" value="1"/>
</dbReference>
<dbReference type="RefSeq" id="WP_167473101.1">
    <property type="nucleotide sequence ID" value="NZ_CP046172.1"/>
</dbReference>
<dbReference type="InterPro" id="IPR002763">
    <property type="entry name" value="DUF72"/>
</dbReference>
<evidence type="ECO:0000313" key="1">
    <source>
        <dbReference type="EMBL" id="QIS10071.1"/>
    </source>
</evidence>
<dbReference type="Gene3D" id="3.20.20.410">
    <property type="entry name" value="Protein of unknown function UPF0759"/>
    <property type="match status" value="1"/>
</dbReference>
<dbReference type="PANTHER" id="PTHR30348">
    <property type="entry name" value="UNCHARACTERIZED PROTEIN YECE"/>
    <property type="match status" value="1"/>
</dbReference>
<name>A0A6G9YA27_9NOCA</name>
<dbReference type="EMBL" id="CP046172">
    <property type="protein sequence ID" value="QIS10071.1"/>
    <property type="molecule type" value="Genomic_DNA"/>
</dbReference>
<reference evidence="1 2" key="1">
    <citation type="journal article" date="2019" name="ACS Chem. Biol.">
        <title>Identification and Mobilization of a Cryptic Antibiotic Biosynthesis Gene Locus from a Human-Pathogenic Nocardia Isolate.</title>
        <authorList>
            <person name="Herisse M."/>
            <person name="Ishida K."/>
            <person name="Porter J.L."/>
            <person name="Howden B."/>
            <person name="Hertweck C."/>
            <person name="Stinear T.P."/>
            <person name="Pidot S.J."/>
        </authorList>
    </citation>
    <scope>NUCLEOTIDE SEQUENCE [LARGE SCALE GENOMIC DNA]</scope>
    <source>
        <strain evidence="1 2">AUSMDU00012717</strain>
    </source>
</reference>
<keyword evidence="2" id="KW-1185">Reference proteome</keyword>
<dbReference type="SUPFAM" id="SSF117396">
    <property type="entry name" value="TM1631-like"/>
    <property type="match status" value="1"/>
</dbReference>
<dbReference type="Pfam" id="PF01904">
    <property type="entry name" value="DUF72"/>
    <property type="match status" value="1"/>
</dbReference>
<dbReference type="KEGG" id="nah:F5544_10880"/>
<sequence>MAIFIGTSGWQYADWRTVFYPKGVAQRRWLEHYAHGFATVELNATFYRPVPRSTFEGWRDRTPDDFVMAVKASRVLTHFRRLLDPEIPLERMLDAARGLGDKLGPFLIQLPPDLPAAPDRLDAVLRLIPTDLRVAVEPRHASWWSADVRAVLEHHNAALCWADRLGRPVTPRWRTADWAYLRFHEGAGDPWPCYADDVLADQVRRIGETWEEDRDVYVYFNNDPGGAALHDAIRFAEFARTAGLPVSRTPEPVVPVAVSREWR</sequence>
<accession>A0A6G9YA27</accession>
<dbReference type="InterPro" id="IPR036520">
    <property type="entry name" value="UPF0759_sf"/>
</dbReference>
<protein>
    <submittedName>
        <fullName evidence="1">DUF72 domain-containing protein</fullName>
    </submittedName>
</protein>
<dbReference type="Proteomes" id="UP000503540">
    <property type="component" value="Chromosome"/>
</dbReference>
<organism evidence="1 2">
    <name type="scientific">Nocardia arthritidis</name>
    <dbReference type="NCBI Taxonomy" id="228602"/>
    <lineage>
        <taxon>Bacteria</taxon>
        <taxon>Bacillati</taxon>
        <taxon>Actinomycetota</taxon>
        <taxon>Actinomycetes</taxon>
        <taxon>Mycobacteriales</taxon>
        <taxon>Nocardiaceae</taxon>
        <taxon>Nocardia</taxon>
    </lineage>
</organism>
<proteinExistence type="predicted"/>
<gene>
    <name evidence="1" type="ORF">F5544_10880</name>
</gene>
<evidence type="ECO:0000313" key="2">
    <source>
        <dbReference type="Proteomes" id="UP000503540"/>
    </source>
</evidence>
<dbReference type="AlphaFoldDB" id="A0A6G9YA27"/>